<dbReference type="Proteomes" id="UP001652700">
    <property type="component" value="Unplaced"/>
</dbReference>
<dbReference type="AlphaFoldDB" id="A0A6P7FZA3"/>
<keyword evidence="12" id="KW-0576">Peroxisome</keyword>
<dbReference type="GO" id="GO:0005782">
    <property type="term" value="C:peroxisomal matrix"/>
    <property type="evidence" value="ECO:0007669"/>
    <property type="project" value="UniProtKB-SubCell"/>
</dbReference>
<dbReference type="InterPro" id="IPR024111">
    <property type="entry name" value="PEX5/PEX5L"/>
</dbReference>
<evidence type="ECO:0000313" key="19">
    <source>
        <dbReference type="Proteomes" id="UP001652700"/>
    </source>
</evidence>
<keyword evidence="5" id="KW-0813">Transport</keyword>
<evidence type="ECO:0000256" key="14">
    <source>
        <dbReference type="ARBA" id="ARBA00032505"/>
    </source>
</evidence>
<dbReference type="InterPro" id="IPR019734">
    <property type="entry name" value="TPR_rpt"/>
</dbReference>
<dbReference type="OrthoDB" id="10006023at2759"/>
<dbReference type="GeneID" id="114335773"/>
<dbReference type="InterPro" id="IPR011990">
    <property type="entry name" value="TPR-like_helical_dom_sf"/>
</dbReference>
<evidence type="ECO:0000256" key="10">
    <source>
        <dbReference type="ARBA" id="ARBA00022843"/>
    </source>
</evidence>
<feature type="repeat" description="TPR" evidence="17">
    <location>
        <begin position="426"/>
        <end position="459"/>
    </location>
</feature>
<evidence type="ECO:0000256" key="2">
    <source>
        <dbReference type="ARBA" id="ARBA00004514"/>
    </source>
</evidence>
<reference evidence="20" key="1">
    <citation type="submission" date="2025-04" db="UniProtKB">
        <authorList>
            <consortium name="RefSeq"/>
        </authorList>
    </citation>
    <scope>IDENTIFICATION</scope>
</reference>
<evidence type="ECO:0000256" key="9">
    <source>
        <dbReference type="ARBA" id="ARBA00022803"/>
    </source>
</evidence>
<dbReference type="GO" id="GO:0005829">
    <property type="term" value="C:cytosol"/>
    <property type="evidence" value="ECO:0007669"/>
    <property type="project" value="UniProtKB-SubCell"/>
</dbReference>
<dbReference type="PANTHER" id="PTHR10130:SF0">
    <property type="entry name" value="GH08708P"/>
    <property type="match status" value="1"/>
</dbReference>
<evidence type="ECO:0000313" key="18">
    <source>
        <dbReference type="EnsemblMetazoa" id="XP_050498568.1"/>
    </source>
</evidence>
<evidence type="ECO:0000256" key="15">
    <source>
        <dbReference type="ARBA" id="ARBA00046072"/>
    </source>
</evidence>
<evidence type="ECO:0000256" key="4">
    <source>
        <dbReference type="ARBA" id="ARBA00018416"/>
    </source>
</evidence>
<dbReference type="InParanoid" id="A0A6P7FZA3"/>
<dbReference type="KEGG" id="dvv:114335773"/>
<evidence type="ECO:0000256" key="1">
    <source>
        <dbReference type="ARBA" id="ARBA00004253"/>
    </source>
</evidence>
<dbReference type="Gene3D" id="1.25.40.10">
    <property type="entry name" value="Tetratricopeptide repeat domain"/>
    <property type="match status" value="1"/>
</dbReference>
<accession>A0A6P7FZA3</accession>
<evidence type="ECO:0000256" key="12">
    <source>
        <dbReference type="ARBA" id="ARBA00023140"/>
    </source>
</evidence>
<dbReference type="PANTHER" id="PTHR10130">
    <property type="entry name" value="PEROXISOMAL TARGETING SIGNAL 1 RECEPTOR PEX5"/>
    <property type="match status" value="1"/>
</dbReference>
<comment type="subcellular location">
    <subcellularLocation>
        <location evidence="2">Cytoplasm</location>
        <location evidence="2">Cytosol</location>
    </subcellularLocation>
    <subcellularLocation>
        <location evidence="1">Peroxisome matrix</location>
    </subcellularLocation>
</comment>
<proteinExistence type="inferred from homology"/>
<evidence type="ECO:0000256" key="13">
    <source>
        <dbReference type="ARBA" id="ARBA00030232"/>
    </source>
</evidence>
<evidence type="ECO:0000256" key="11">
    <source>
        <dbReference type="ARBA" id="ARBA00022927"/>
    </source>
</evidence>
<keyword evidence="20" id="KW-0675">Receptor</keyword>
<keyword evidence="10" id="KW-0832">Ubl conjugation</keyword>
<dbReference type="GO" id="GO:0005778">
    <property type="term" value="C:peroxisomal membrane"/>
    <property type="evidence" value="ECO:0007669"/>
    <property type="project" value="TreeGrafter"/>
</dbReference>
<keyword evidence="7" id="KW-1017">Isopeptide bond</keyword>
<sequence length="578" mass="66063">MAFRPLTEAECGQANPLTKLTSHITRDHTFSDNHGQVFQSSSDQLVEQFLQETRAIPQSYRMDDLMREMHEIESQRSALPPIPASTVKDQLHDNAWALQYIEDGKRFNEVYNNENVWAEIMSQEQRQHEFQRLADTWASQGLEGPLDASELFSQEDNLEDSKYVYSKFMKFMKEEGNDSKIEEGKLTEQEAAQWTKEYFDTDEKPATKVETVAQEWSEELEEGFVDDREFNSAFWDKLQEDMKKVSETDVDPSQPWIDEFNNYYNMTTKEYDFSEENPMSDIPQPLERGKQFLAEGDFPSAVLCFEAAAKQEPQNAEAWLLLGTTQAENEQDPSAIPALNRCLLLDNSNLKALMALAVSYTNESYYNQACQMLLNWLKFNPKYQELVPPNLKLSGQVTSLLVQNDHKIIQDLFIKAAQRNPQQIDYEVQCGLGVLFNLTGEYNKAADCFTAALSVKPDDARLWNRLGATLANGSRPEEAVDAYHHSLNLSPGFIRARYNVGITCINLNAYREAAEHFLTALNQQARGKDVVNSGSMSQMSDTIWSTLRMCISLMNRGDLKHLVDKRDLKELNKAFGID</sequence>
<comment type="similarity">
    <text evidence="3">Belongs to the peroxisomal targeting signal receptor family.</text>
</comment>
<keyword evidence="9 17" id="KW-0802">TPR repeat</keyword>
<organism evidence="20">
    <name type="scientific">Diabrotica virgifera virgifera</name>
    <name type="common">western corn rootworm</name>
    <dbReference type="NCBI Taxonomy" id="50390"/>
    <lineage>
        <taxon>Eukaryota</taxon>
        <taxon>Metazoa</taxon>
        <taxon>Ecdysozoa</taxon>
        <taxon>Arthropoda</taxon>
        <taxon>Hexapoda</taxon>
        <taxon>Insecta</taxon>
        <taxon>Pterygota</taxon>
        <taxon>Neoptera</taxon>
        <taxon>Endopterygota</taxon>
        <taxon>Coleoptera</taxon>
        <taxon>Polyphaga</taxon>
        <taxon>Cucujiformia</taxon>
        <taxon>Chrysomeloidea</taxon>
        <taxon>Chrysomelidae</taxon>
        <taxon>Galerucinae</taxon>
        <taxon>Diabroticina</taxon>
        <taxon>Diabroticites</taxon>
        <taxon>Diabrotica</taxon>
    </lineage>
</organism>
<evidence type="ECO:0000256" key="7">
    <source>
        <dbReference type="ARBA" id="ARBA00022499"/>
    </source>
</evidence>
<dbReference type="PROSITE" id="PS50005">
    <property type="entry name" value="TPR"/>
    <property type="match status" value="2"/>
</dbReference>
<protein>
    <recommendedName>
        <fullName evidence="4">Peroxisomal targeting signal 1 receptor</fullName>
    </recommendedName>
    <alternativeName>
        <fullName evidence="13">PTS1-BP</fullName>
    </alternativeName>
    <alternativeName>
        <fullName evidence="14">Peroxin-5</fullName>
    </alternativeName>
</protein>
<dbReference type="RefSeq" id="XP_050498568.1">
    <property type="nucleotide sequence ID" value="XM_050642611.1"/>
</dbReference>
<dbReference type="FunFam" id="1.25.40.10:FF:000034">
    <property type="entry name" value="Peroxisomal biogenesis factor 5 isoform 1"/>
    <property type="match status" value="1"/>
</dbReference>
<dbReference type="RefSeq" id="XP_028141866.1">
    <property type="nucleotide sequence ID" value="XM_028286065.1"/>
</dbReference>
<keyword evidence="8" id="KW-0677">Repeat</keyword>
<evidence type="ECO:0000256" key="16">
    <source>
        <dbReference type="ARBA" id="ARBA00046106"/>
    </source>
</evidence>
<comment type="function">
    <text evidence="15">In addition to promoting peroxisomal translocation of proteins containing a PTS1 peroxisomal targeting signal, mediates peroxisomal import of proteins containing a C-terminal PTS2-type peroxisomal targeting signal via its interaction with PEX7. Interaction with PEX7 only takes place when PEX7 is associated with cargo proteins containing a PTS2 peroxisomal targeting signal. PEX7 along with PTS2-containing cargo proteins are then translocated through the PEX13-PEX14 docking complex together with PEX5.</text>
</comment>
<comment type="function">
    <text evidence="16">Receptor that mediates peroxisomal import of proteins containing a C-terminal PTS1-type tripeptide peroxisomal targeting signal (SKL-type). Binds to cargo proteins containing a PTS1 peroxisomal targeting signal in the cytosol, and translocates them into the peroxisome matrix by passing through the PEX13-PEX14 docking complex along with cargo proteins. PEX5 receptor is then retrotranslocated into the cytosol, leading to release of bound cargo in the peroxisome matrix, and reset for a subsequent peroxisome import cycle.</text>
</comment>
<dbReference type="EnsemblMetazoa" id="XM_050642611.1">
    <property type="protein sequence ID" value="XP_050498568.1"/>
    <property type="gene ID" value="LOC114335773"/>
</dbReference>
<evidence type="ECO:0000256" key="8">
    <source>
        <dbReference type="ARBA" id="ARBA00022737"/>
    </source>
</evidence>
<evidence type="ECO:0000313" key="20">
    <source>
        <dbReference type="RefSeq" id="XP_028141866.1"/>
    </source>
</evidence>
<dbReference type="GO" id="GO:0005052">
    <property type="term" value="F:peroxisome matrix targeting signal-1 binding"/>
    <property type="evidence" value="ECO:0007669"/>
    <property type="project" value="TreeGrafter"/>
</dbReference>
<dbReference type="FunCoup" id="A0A6P7FZA3">
    <property type="interactions" value="538"/>
</dbReference>
<name>A0A6P7FZA3_DIAVI</name>
<gene>
    <name evidence="20" type="primary">LOC114335773</name>
</gene>
<dbReference type="Pfam" id="PF13432">
    <property type="entry name" value="TPR_16"/>
    <property type="match status" value="2"/>
</dbReference>
<reference evidence="18" key="2">
    <citation type="submission" date="2025-05" db="UniProtKB">
        <authorList>
            <consortium name="EnsemblMetazoa"/>
        </authorList>
    </citation>
    <scope>IDENTIFICATION</scope>
</reference>
<evidence type="ECO:0000256" key="17">
    <source>
        <dbReference type="PROSITE-ProRule" id="PRU00339"/>
    </source>
</evidence>
<feature type="repeat" description="TPR" evidence="17">
    <location>
        <begin position="460"/>
        <end position="493"/>
    </location>
</feature>
<evidence type="ECO:0000256" key="6">
    <source>
        <dbReference type="ARBA" id="ARBA00022490"/>
    </source>
</evidence>
<keyword evidence="19" id="KW-1185">Reference proteome</keyword>
<evidence type="ECO:0000256" key="3">
    <source>
        <dbReference type="ARBA" id="ARBA00005348"/>
    </source>
</evidence>
<keyword evidence="6" id="KW-0963">Cytoplasm</keyword>
<keyword evidence="11" id="KW-0653">Protein transport</keyword>
<dbReference type="GO" id="GO:0016560">
    <property type="term" value="P:protein import into peroxisome matrix, docking"/>
    <property type="evidence" value="ECO:0007669"/>
    <property type="project" value="TreeGrafter"/>
</dbReference>
<dbReference type="SMART" id="SM00028">
    <property type="entry name" value="TPR"/>
    <property type="match status" value="5"/>
</dbReference>
<evidence type="ECO:0000256" key="5">
    <source>
        <dbReference type="ARBA" id="ARBA00022448"/>
    </source>
</evidence>
<dbReference type="SUPFAM" id="SSF48452">
    <property type="entry name" value="TPR-like"/>
    <property type="match status" value="1"/>
</dbReference>